<protein>
    <recommendedName>
        <fullName evidence="7">Jasmonate O-methyltransferase</fullName>
    </recommendedName>
</protein>
<evidence type="ECO:0000256" key="4">
    <source>
        <dbReference type="ARBA" id="ARBA00022842"/>
    </source>
</evidence>
<organism evidence="5 6">
    <name type="scientific">Gossypium raimondii</name>
    <name type="common">Peruvian cotton</name>
    <name type="synonym">Gossypium klotzschianum subsp. raimondii</name>
    <dbReference type="NCBI Taxonomy" id="29730"/>
    <lineage>
        <taxon>Eukaryota</taxon>
        <taxon>Viridiplantae</taxon>
        <taxon>Streptophyta</taxon>
        <taxon>Embryophyta</taxon>
        <taxon>Tracheophyta</taxon>
        <taxon>Spermatophyta</taxon>
        <taxon>Magnoliopsida</taxon>
        <taxon>eudicotyledons</taxon>
        <taxon>Gunneridae</taxon>
        <taxon>Pentapetalae</taxon>
        <taxon>rosids</taxon>
        <taxon>malvids</taxon>
        <taxon>Malvales</taxon>
        <taxon>Malvaceae</taxon>
        <taxon>Malvoideae</taxon>
        <taxon>Gossypium</taxon>
    </lineage>
</organism>
<dbReference type="Gene3D" id="3.40.50.150">
    <property type="entry name" value="Vaccinia Virus protein VP39"/>
    <property type="match status" value="1"/>
</dbReference>
<dbReference type="PANTHER" id="PTHR31009">
    <property type="entry name" value="S-ADENOSYL-L-METHIONINE:CARBOXYL METHYLTRANSFERASE FAMILY PROTEIN"/>
    <property type="match status" value="1"/>
</dbReference>
<dbReference type="GO" id="GO:0008168">
    <property type="term" value="F:methyltransferase activity"/>
    <property type="evidence" value="ECO:0007669"/>
    <property type="project" value="UniProtKB-KW"/>
</dbReference>
<evidence type="ECO:0000313" key="5">
    <source>
        <dbReference type="EMBL" id="KJB58229.1"/>
    </source>
</evidence>
<accession>A0A0D2TMY1</accession>
<name>A0A0D2TMY1_GOSRA</name>
<dbReference type="OrthoDB" id="1523883at2759"/>
<reference evidence="5 6" key="1">
    <citation type="journal article" date="2012" name="Nature">
        <title>Repeated polyploidization of Gossypium genomes and the evolution of spinnable cotton fibres.</title>
        <authorList>
            <person name="Paterson A.H."/>
            <person name="Wendel J.F."/>
            <person name="Gundlach H."/>
            <person name="Guo H."/>
            <person name="Jenkins J."/>
            <person name="Jin D."/>
            <person name="Llewellyn D."/>
            <person name="Showmaker K.C."/>
            <person name="Shu S."/>
            <person name="Udall J."/>
            <person name="Yoo M.J."/>
            <person name="Byers R."/>
            <person name="Chen W."/>
            <person name="Doron-Faigenboim A."/>
            <person name="Duke M.V."/>
            <person name="Gong L."/>
            <person name="Grimwood J."/>
            <person name="Grover C."/>
            <person name="Grupp K."/>
            <person name="Hu G."/>
            <person name="Lee T.H."/>
            <person name="Li J."/>
            <person name="Lin L."/>
            <person name="Liu T."/>
            <person name="Marler B.S."/>
            <person name="Page J.T."/>
            <person name="Roberts A.W."/>
            <person name="Romanel E."/>
            <person name="Sanders W.S."/>
            <person name="Szadkowski E."/>
            <person name="Tan X."/>
            <person name="Tang H."/>
            <person name="Xu C."/>
            <person name="Wang J."/>
            <person name="Wang Z."/>
            <person name="Zhang D."/>
            <person name="Zhang L."/>
            <person name="Ashrafi H."/>
            <person name="Bedon F."/>
            <person name="Bowers J.E."/>
            <person name="Brubaker C.L."/>
            <person name="Chee P.W."/>
            <person name="Das S."/>
            <person name="Gingle A.R."/>
            <person name="Haigler C.H."/>
            <person name="Harker D."/>
            <person name="Hoffmann L.V."/>
            <person name="Hovav R."/>
            <person name="Jones D.C."/>
            <person name="Lemke C."/>
            <person name="Mansoor S."/>
            <person name="ur Rahman M."/>
            <person name="Rainville L.N."/>
            <person name="Rambani A."/>
            <person name="Reddy U.K."/>
            <person name="Rong J.K."/>
            <person name="Saranga Y."/>
            <person name="Scheffler B.E."/>
            <person name="Scheffler J.A."/>
            <person name="Stelly D.M."/>
            <person name="Triplett B.A."/>
            <person name="Van Deynze A."/>
            <person name="Vaslin M.F."/>
            <person name="Waghmare V.N."/>
            <person name="Walford S.A."/>
            <person name="Wright R.J."/>
            <person name="Zaki E.A."/>
            <person name="Zhang T."/>
            <person name="Dennis E.S."/>
            <person name="Mayer K.F."/>
            <person name="Peterson D.G."/>
            <person name="Rokhsar D.S."/>
            <person name="Wang X."/>
            <person name="Schmutz J."/>
        </authorList>
    </citation>
    <scope>NUCLEOTIDE SEQUENCE [LARGE SCALE GENOMIC DNA]</scope>
</reference>
<keyword evidence="4" id="KW-0460">Magnesium</keyword>
<dbReference type="Gene3D" id="1.10.1200.270">
    <property type="entry name" value="Methyltransferase, alpha-helical capping domain"/>
    <property type="match status" value="1"/>
</dbReference>
<dbReference type="InterPro" id="IPR029063">
    <property type="entry name" value="SAM-dependent_MTases_sf"/>
</dbReference>
<dbReference type="Pfam" id="PF03492">
    <property type="entry name" value="Methyltransf_7"/>
    <property type="match status" value="1"/>
</dbReference>
<dbReference type="Proteomes" id="UP000032304">
    <property type="component" value="Chromosome 9"/>
</dbReference>
<dbReference type="InterPro" id="IPR005299">
    <property type="entry name" value="MeTrfase_7"/>
</dbReference>
<dbReference type="Gramene" id="KJB58229">
    <property type="protein sequence ID" value="KJB58229"/>
    <property type="gene ID" value="B456_009G200100"/>
</dbReference>
<keyword evidence="3" id="KW-0479">Metal-binding</keyword>
<dbReference type="GO" id="GO:0046872">
    <property type="term" value="F:metal ion binding"/>
    <property type="evidence" value="ECO:0007669"/>
    <property type="project" value="UniProtKB-KW"/>
</dbReference>
<evidence type="ECO:0000256" key="3">
    <source>
        <dbReference type="ARBA" id="ARBA00022723"/>
    </source>
</evidence>
<dbReference type="InterPro" id="IPR042086">
    <property type="entry name" value="MeTrfase_capping"/>
</dbReference>
<dbReference type="SUPFAM" id="SSF53335">
    <property type="entry name" value="S-adenosyl-L-methionine-dependent methyltransferases"/>
    <property type="match status" value="1"/>
</dbReference>
<dbReference type="AlphaFoldDB" id="A0A0D2TMY1"/>
<dbReference type="EMBL" id="CM001748">
    <property type="protein sequence ID" value="KJB58229.1"/>
    <property type="molecule type" value="Genomic_DNA"/>
</dbReference>
<evidence type="ECO:0000256" key="2">
    <source>
        <dbReference type="ARBA" id="ARBA00022679"/>
    </source>
</evidence>
<gene>
    <name evidence="5" type="ORF">B456_009G200100</name>
</gene>
<sequence length="390" mass="43620">MEVVQVLHMNKGNGDTSYAKNSTVQRKIISFGKTIIEEALLELSSNYDIDSMGIADLGCSTGPNTLSAISQIMDIVRATSGHLRRRVPEFRLFFNDLYSNDFNSLFMLLPAFYKMLKEEKGIGLAPSQCFISGVPGSFYGRLFPSNSLHFVYSFSSLHWLSQVPVGLESYAVKHLNKGKVYISKSSPQSVVNAYSSQFQADFSQFIKSRSQELVPGGRMVLSFLGRKSIDPTTEDGCYQWELLAEALMSLVKEGLIEEDKVASFNAPYYAPCAEELKVEILKEGSFIIDRLEAFEVDWDGGAVADTHNEQGKMMVGERVAKTIRAVVESMLESHFRLGQDTMDVLFSKLAEIVGNHLSKTRTKYINFVISLVRKASHINLEAQPMDVFLF</sequence>
<proteinExistence type="predicted"/>
<dbReference type="GO" id="GO:0032259">
    <property type="term" value="P:methylation"/>
    <property type="evidence" value="ECO:0007669"/>
    <property type="project" value="UniProtKB-KW"/>
</dbReference>
<evidence type="ECO:0008006" key="7">
    <source>
        <dbReference type="Google" id="ProtNLM"/>
    </source>
</evidence>
<keyword evidence="6" id="KW-1185">Reference proteome</keyword>
<keyword evidence="2" id="KW-0808">Transferase</keyword>
<keyword evidence="1" id="KW-0489">Methyltransferase</keyword>
<dbReference type="KEGG" id="gra:105771259"/>
<dbReference type="eggNOG" id="ENOG502QQYU">
    <property type="taxonomic scope" value="Eukaryota"/>
</dbReference>
<evidence type="ECO:0000313" key="6">
    <source>
        <dbReference type="Proteomes" id="UP000032304"/>
    </source>
</evidence>
<evidence type="ECO:0000256" key="1">
    <source>
        <dbReference type="ARBA" id="ARBA00022603"/>
    </source>
</evidence>
<dbReference type="OMA" id="SPRYTIV"/>